<dbReference type="InterPro" id="IPR001787">
    <property type="entry name" value="Ribosomal_bL21"/>
</dbReference>
<dbReference type="AlphaFoldDB" id="A0A8J4V9J8"/>
<accession>A0A8J4V9J8</accession>
<evidence type="ECO:0000256" key="2">
    <source>
        <dbReference type="ARBA" id="ARBA00022980"/>
    </source>
</evidence>
<dbReference type="HAMAP" id="MF_01363">
    <property type="entry name" value="Ribosomal_bL21"/>
    <property type="match status" value="1"/>
</dbReference>
<evidence type="ECO:0000313" key="5">
    <source>
        <dbReference type="EMBL" id="KAF2076184.1"/>
    </source>
</evidence>
<evidence type="ECO:0000256" key="1">
    <source>
        <dbReference type="ARBA" id="ARBA00008563"/>
    </source>
</evidence>
<keyword evidence="3" id="KW-0687">Ribonucleoprotein</keyword>
<dbReference type="PANTHER" id="PTHR21349:SF0">
    <property type="entry name" value="LARGE RIBOSOMAL SUBUNIT PROTEIN BL21M"/>
    <property type="match status" value="1"/>
</dbReference>
<evidence type="ECO:0000313" key="6">
    <source>
        <dbReference type="Proteomes" id="UP000695562"/>
    </source>
</evidence>
<comment type="caution">
    <text evidence="5">The sequence shown here is derived from an EMBL/GenBank/DDBJ whole genome shotgun (WGS) entry which is preliminary data.</text>
</comment>
<dbReference type="InterPro" id="IPR028909">
    <property type="entry name" value="bL21-like"/>
</dbReference>
<evidence type="ECO:0000256" key="4">
    <source>
        <dbReference type="ARBA" id="ARBA00044129"/>
    </source>
</evidence>
<dbReference type="SUPFAM" id="SSF141091">
    <property type="entry name" value="L21p-like"/>
    <property type="match status" value="1"/>
</dbReference>
<gene>
    <name evidence="5" type="ORF">CYY_002484</name>
</gene>
<dbReference type="GO" id="GO:0003723">
    <property type="term" value="F:RNA binding"/>
    <property type="evidence" value="ECO:0007669"/>
    <property type="project" value="InterPro"/>
</dbReference>
<proteinExistence type="inferred from homology"/>
<comment type="similarity">
    <text evidence="1">Belongs to the bacterial ribosomal protein bL21 family.</text>
</comment>
<dbReference type="EMBL" id="AJWJ01000069">
    <property type="protein sequence ID" value="KAF2076184.1"/>
    <property type="molecule type" value="Genomic_DNA"/>
</dbReference>
<dbReference type="GO" id="GO:0005762">
    <property type="term" value="C:mitochondrial large ribosomal subunit"/>
    <property type="evidence" value="ECO:0007669"/>
    <property type="project" value="TreeGrafter"/>
</dbReference>
<dbReference type="Proteomes" id="UP000695562">
    <property type="component" value="Unassembled WGS sequence"/>
</dbReference>
<protein>
    <recommendedName>
        <fullName evidence="4">Large ribosomal subunit protein bL21m</fullName>
    </recommendedName>
</protein>
<dbReference type="GO" id="GO:0006412">
    <property type="term" value="P:translation"/>
    <property type="evidence" value="ECO:0007669"/>
    <property type="project" value="InterPro"/>
</dbReference>
<keyword evidence="2" id="KW-0689">Ribosomal protein</keyword>
<dbReference type="InterPro" id="IPR036164">
    <property type="entry name" value="bL21-like_sf"/>
</dbReference>
<dbReference type="NCBIfam" id="TIGR00061">
    <property type="entry name" value="L21"/>
    <property type="match status" value="1"/>
</dbReference>
<dbReference type="PANTHER" id="PTHR21349">
    <property type="entry name" value="50S RIBOSOMAL PROTEIN L21"/>
    <property type="match status" value="1"/>
</dbReference>
<keyword evidence="6" id="KW-1185">Reference proteome</keyword>
<organism evidence="5 6">
    <name type="scientific">Polysphondylium violaceum</name>
    <dbReference type="NCBI Taxonomy" id="133409"/>
    <lineage>
        <taxon>Eukaryota</taxon>
        <taxon>Amoebozoa</taxon>
        <taxon>Evosea</taxon>
        <taxon>Eumycetozoa</taxon>
        <taxon>Dictyostelia</taxon>
        <taxon>Dictyosteliales</taxon>
        <taxon>Dictyosteliaceae</taxon>
        <taxon>Polysphondylium</taxon>
    </lineage>
</organism>
<sequence>MMMNRFSNLFMRSSSLMNRSYTTTHKSSTTTTTMATASAPTTVKLIDESEYNQKHSFTAIENSFAVVHVGGKQYKVIKGDLIMTDRLPTVEVGEHIVLDKVLLVGTQDSTTIGTPLAEEYKVHAYIEEQSKSQHVTIFKHKRRKNYKRTTGFTPLATTLRIGEIIKKN</sequence>
<dbReference type="Pfam" id="PF00829">
    <property type="entry name" value="Ribosomal_L21p"/>
    <property type="match status" value="1"/>
</dbReference>
<name>A0A8J4V9J8_9MYCE</name>
<dbReference type="GO" id="GO:0003735">
    <property type="term" value="F:structural constituent of ribosome"/>
    <property type="evidence" value="ECO:0007669"/>
    <property type="project" value="InterPro"/>
</dbReference>
<dbReference type="OrthoDB" id="5994at2759"/>
<reference evidence="5" key="1">
    <citation type="submission" date="2020-01" db="EMBL/GenBank/DDBJ databases">
        <title>Development of genomics and gene disruption for Polysphondylium violaceum indicates a role for the polyketide synthase stlB in stalk morphogenesis.</title>
        <authorList>
            <person name="Narita B."/>
            <person name="Kawabe Y."/>
            <person name="Kin K."/>
            <person name="Saito T."/>
            <person name="Gibbs R."/>
            <person name="Kuspa A."/>
            <person name="Muzny D."/>
            <person name="Queller D."/>
            <person name="Richards S."/>
            <person name="Strassman J."/>
            <person name="Sucgang R."/>
            <person name="Worley K."/>
            <person name="Schaap P."/>
        </authorList>
    </citation>
    <scope>NUCLEOTIDE SEQUENCE</scope>
    <source>
        <strain evidence="5">QSvi11</strain>
    </source>
</reference>
<evidence type="ECO:0000256" key="3">
    <source>
        <dbReference type="ARBA" id="ARBA00023274"/>
    </source>
</evidence>